<name>A0A7Y0ELA0_9CLOT</name>
<dbReference type="AlphaFoldDB" id="A0A7Y0ELA0"/>
<accession>A0A7Y0ELA0</accession>
<dbReference type="EMBL" id="JABBNI010000065">
    <property type="protein sequence ID" value="NMM65525.1"/>
    <property type="molecule type" value="Genomic_DNA"/>
</dbReference>
<reference evidence="1 2" key="1">
    <citation type="submission" date="2020-04" db="EMBL/GenBank/DDBJ databases">
        <authorList>
            <person name="Doyle D.A."/>
        </authorList>
    </citation>
    <scope>NUCLEOTIDE SEQUENCE [LARGE SCALE GENOMIC DNA]</scope>
    <source>
        <strain evidence="1 2">P21</strain>
    </source>
</reference>
<organism evidence="1 2">
    <name type="scientific">Clostridium muellerianum</name>
    <dbReference type="NCBI Taxonomy" id="2716538"/>
    <lineage>
        <taxon>Bacteria</taxon>
        <taxon>Bacillati</taxon>
        <taxon>Bacillota</taxon>
        <taxon>Clostridia</taxon>
        <taxon>Eubacteriales</taxon>
        <taxon>Clostridiaceae</taxon>
        <taxon>Clostridium</taxon>
    </lineage>
</organism>
<protein>
    <submittedName>
        <fullName evidence="1">Uncharacterized protein</fullName>
    </submittedName>
</protein>
<dbReference type="Proteomes" id="UP000537131">
    <property type="component" value="Unassembled WGS sequence"/>
</dbReference>
<keyword evidence="2" id="KW-1185">Reference proteome</keyword>
<evidence type="ECO:0000313" key="1">
    <source>
        <dbReference type="EMBL" id="NMM65525.1"/>
    </source>
</evidence>
<reference evidence="1 2" key="2">
    <citation type="submission" date="2020-06" db="EMBL/GenBank/DDBJ databases">
        <title>Complete Genome Sequence of Clostridium muelleri sp. nov. P21T, an Acid-Alcohol Producing Acetogen Isolated from Old Hay.</title>
        <authorList>
            <person name="Duncan K.E."/>
            <person name="Tanner R.S."/>
        </authorList>
    </citation>
    <scope>NUCLEOTIDE SEQUENCE [LARGE SCALE GENOMIC DNA]</scope>
    <source>
        <strain evidence="1 2">P21</strain>
    </source>
</reference>
<dbReference type="RefSeq" id="WP_169300103.1">
    <property type="nucleotide sequence ID" value="NZ_JABBNI010000065.1"/>
</dbReference>
<evidence type="ECO:0000313" key="2">
    <source>
        <dbReference type="Proteomes" id="UP000537131"/>
    </source>
</evidence>
<comment type="caution">
    <text evidence="1">The sequence shown here is derived from an EMBL/GenBank/DDBJ whole genome shotgun (WGS) entry which is preliminary data.</text>
</comment>
<sequence>MTMVVICLESKEEINSIFNNYKVCIDDTFSCDNELKWVLNNIKEHQSFEKPDAYLVNNDNIYAIEHFQISQYRQYKGSDTARIAKGSKENRDKMKNDRDFDLKPSIENLIAALTKNLKSHASSFESYKSNILSIANSQNKHYRLIILIEDSTESAYIVRSKDTKAVNPLLLKQIVECILEFKNNVWAVLYSYGNEVDKVLTGCTVEELEENAKNRCFDAIDYVPFETDRELHISKDSHKEDSNTVTIRLFDRL</sequence>
<proteinExistence type="predicted"/>
<gene>
    <name evidence="1" type="ORF">HBE96_23390</name>
</gene>